<name>G3HZB3_CRIGR</name>
<reference evidence="2" key="1">
    <citation type="journal article" date="2011" name="Nat. Biotechnol.">
        <title>The genomic sequence of the Chinese hamster ovary (CHO)-K1 cell line.</title>
        <authorList>
            <person name="Xu X."/>
            <person name="Nagarajan H."/>
            <person name="Lewis N.E."/>
            <person name="Pan S."/>
            <person name="Cai Z."/>
            <person name="Liu X."/>
            <person name="Chen W."/>
            <person name="Xie M."/>
            <person name="Wang W."/>
            <person name="Hammond S."/>
            <person name="Andersen M.R."/>
            <person name="Neff N."/>
            <person name="Passarelli B."/>
            <person name="Koh W."/>
            <person name="Fan H.C."/>
            <person name="Wang J."/>
            <person name="Gui Y."/>
            <person name="Lee K.H."/>
            <person name="Betenbaugh M.J."/>
            <person name="Quake S.R."/>
            <person name="Famili I."/>
            <person name="Palsson B.O."/>
            <person name="Wang J."/>
        </authorList>
    </citation>
    <scope>NUCLEOTIDE SEQUENCE [LARGE SCALE GENOMIC DNA]</scope>
    <source>
        <strain evidence="2">CHO K1 cell line</strain>
    </source>
</reference>
<evidence type="ECO:0000313" key="2">
    <source>
        <dbReference type="Proteomes" id="UP000001075"/>
    </source>
</evidence>
<sequence length="57" mass="6857">MEKPILYEALRQYLTRSSTKPELPLFSVTLLTVLDGKVDRFNTHFTHMLQYQRCWCH</sequence>
<dbReference type="Proteomes" id="UP000001075">
    <property type="component" value="Unassembled WGS sequence"/>
</dbReference>
<dbReference type="AlphaFoldDB" id="G3HZB3"/>
<gene>
    <name evidence="1" type="ORF">I79_016410</name>
</gene>
<accession>G3HZB3</accession>
<evidence type="ECO:0000313" key="1">
    <source>
        <dbReference type="EMBL" id="EGW07726.1"/>
    </source>
</evidence>
<proteinExistence type="predicted"/>
<dbReference type="EMBL" id="JH000967">
    <property type="protein sequence ID" value="EGW07726.1"/>
    <property type="molecule type" value="Genomic_DNA"/>
</dbReference>
<protein>
    <submittedName>
        <fullName evidence="1">Uncharacterized protein</fullName>
    </submittedName>
</protein>
<dbReference type="InParanoid" id="G3HZB3"/>
<organism evidence="1 2">
    <name type="scientific">Cricetulus griseus</name>
    <name type="common">Chinese hamster</name>
    <name type="synonym">Cricetulus barabensis griseus</name>
    <dbReference type="NCBI Taxonomy" id="10029"/>
    <lineage>
        <taxon>Eukaryota</taxon>
        <taxon>Metazoa</taxon>
        <taxon>Chordata</taxon>
        <taxon>Craniata</taxon>
        <taxon>Vertebrata</taxon>
        <taxon>Euteleostomi</taxon>
        <taxon>Mammalia</taxon>
        <taxon>Eutheria</taxon>
        <taxon>Euarchontoglires</taxon>
        <taxon>Glires</taxon>
        <taxon>Rodentia</taxon>
        <taxon>Myomorpha</taxon>
        <taxon>Muroidea</taxon>
        <taxon>Cricetidae</taxon>
        <taxon>Cricetinae</taxon>
        <taxon>Cricetulus</taxon>
    </lineage>
</organism>